<evidence type="ECO:0000313" key="3">
    <source>
        <dbReference type="EMBL" id="TAJ45428.1"/>
    </source>
</evidence>
<dbReference type="InterPro" id="IPR016024">
    <property type="entry name" value="ARM-type_fold"/>
</dbReference>
<reference evidence="3 4" key="1">
    <citation type="submission" date="2017-11" db="EMBL/GenBank/DDBJ databases">
        <title>Isolation and Characterization of Methanofollis Species from Methane Seep Offshore SW Taiwan.</title>
        <authorList>
            <person name="Teng N.-H."/>
            <person name="Lai M.-C."/>
            <person name="Chen S.-C."/>
        </authorList>
    </citation>
    <scope>NUCLEOTIDE SEQUENCE [LARGE SCALE GENOMIC DNA]</scope>
    <source>
        <strain evidence="3 4">FWC-SCC2</strain>
    </source>
</reference>
<proteinExistence type="predicted"/>
<feature type="transmembrane region" description="Helical" evidence="2">
    <location>
        <begin position="20"/>
        <end position="39"/>
    </location>
</feature>
<dbReference type="InterPro" id="IPR011989">
    <property type="entry name" value="ARM-like"/>
</dbReference>
<protein>
    <submittedName>
        <fullName evidence="3">PBS lyase</fullName>
    </submittedName>
</protein>
<dbReference type="InterPro" id="IPR004155">
    <property type="entry name" value="PBS_lyase_HEAT"/>
</dbReference>
<name>A0A483CRH4_9EURY</name>
<evidence type="ECO:0000313" key="4">
    <source>
        <dbReference type="Proteomes" id="UP000292580"/>
    </source>
</evidence>
<sequence length="440" mass="45922">MRFHSMMAELPTGQGRRRLIIFGVVLAASLLLEVVVHLIIGIDVVYSHFFYVPIVLAGIWYGRRAIPVALGLGLVLIAVTWAQSGAVTVSALGRALMFLVVAAVIGLAAERLRWSGPGGLHSTEPEFSPDLGTDDLILALQNRNADTRYEAAVALGKREDPAAIEPLRSALSDPEPGVRWVAMEALGAIGRPALPVLIELLASDDVDVRWGAAIALGDIGDREAVEALAARLEDTDRYVRTRAALALAAIGGPALPALAAVVEGGSAEGRWAAALALGKAGLEEGVPPLSRLLRDGDTGVRWKAAEALGEIGGLAAVPPLITALGDDEGEVREAAASALAGIGAPAAGPLVDALRVRERWFGAVDALRGMGDAARPALLAALERRNRWVRIGAAMILGEAGDERGVDALVAALEDDDAEVRAAAREILTVGLKKEIHNGI</sequence>
<dbReference type="Proteomes" id="UP000292580">
    <property type="component" value="Unassembled WGS sequence"/>
</dbReference>
<evidence type="ECO:0000256" key="2">
    <source>
        <dbReference type="SAM" id="Phobius"/>
    </source>
</evidence>
<keyword evidence="3" id="KW-0456">Lyase</keyword>
<keyword evidence="4" id="KW-1185">Reference proteome</keyword>
<organism evidence="3 4">
    <name type="scientific">Methanofollis fontis</name>
    <dbReference type="NCBI Taxonomy" id="2052832"/>
    <lineage>
        <taxon>Archaea</taxon>
        <taxon>Methanobacteriati</taxon>
        <taxon>Methanobacteriota</taxon>
        <taxon>Stenosarchaea group</taxon>
        <taxon>Methanomicrobia</taxon>
        <taxon>Methanomicrobiales</taxon>
        <taxon>Methanomicrobiaceae</taxon>
        <taxon>Methanofollis</taxon>
    </lineage>
</organism>
<keyword evidence="2" id="KW-0472">Membrane</keyword>
<keyword evidence="2" id="KW-1133">Transmembrane helix</keyword>
<comment type="function">
    <text evidence="1">Catalyzes the hydroxylation of the N(6)-(4-aminobutyl)-L-lysine intermediate produced by deoxyhypusine synthase/DHPS on a critical lysine of the eukaryotic translation initiation factor 5A/eIF-5A. This is the second step of the post-translational modification of that lysine into an unusual amino acid residue named hypusine. Hypusination is unique to mature eIF-5A factor and is essential for its function.</text>
</comment>
<dbReference type="EMBL" id="PGCL01000001">
    <property type="protein sequence ID" value="TAJ45428.1"/>
    <property type="molecule type" value="Genomic_DNA"/>
</dbReference>
<feature type="transmembrane region" description="Helical" evidence="2">
    <location>
        <begin position="68"/>
        <end position="86"/>
    </location>
</feature>
<dbReference type="SUPFAM" id="SSF48371">
    <property type="entry name" value="ARM repeat"/>
    <property type="match status" value="2"/>
</dbReference>
<dbReference type="Pfam" id="PF13646">
    <property type="entry name" value="HEAT_2"/>
    <property type="match status" value="3"/>
</dbReference>
<dbReference type="Gene3D" id="1.25.10.10">
    <property type="entry name" value="Leucine-rich Repeat Variant"/>
    <property type="match status" value="4"/>
</dbReference>
<dbReference type="PANTHER" id="PTHR12697">
    <property type="entry name" value="PBS LYASE HEAT-LIKE PROTEIN"/>
    <property type="match status" value="1"/>
</dbReference>
<gene>
    <name evidence="3" type="ORF">CUJ86_01455</name>
</gene>
<feature type="transmembrane region" description="Helical" evidence="2">
    <location>
        <begin position="92"/>
        <end position="109"/>
    </location>
</feature>
<dbReference type="GO" id="GO:0016829">
    <property type="term" value="F:lyase activity"/>
    <property type="evidence" value="ECO:0007669"/>
    <property type="project" value="UniProtKB-KW"/>
</dbReference>
<dbReference type="AlphaFoldDB" id="A0A483CRH4"/>
<dbReference type="SMART" id="SM00567">
    <property type="entry name" value="EZ_HEAT"/>
    <property type="match status" value="8"/>
</dbReference>
<dbReference type="GO" id="GO:0016491">
    <property type="term" value="F:oxidoreductase activity"/>
    <property type="evidence" value="ECO:0007669"/>
    <property type="project" value="TreeGrafter"/>
</dbReference>
<dbReference type="PROSITE" id="PS50077">
    <property type="entry name" value="HEAT_REPEAT"/>
    <property type="match status" value="1"/>
</dbReference>
<accession>A0A483CRH4</accession>
<comment type="caution">
    <text evidence="3">The sequence shown here is derived from an EMBL/GenBank/DDBJ whole genome shotgun (WGS) entry which is preliminary data.</text>
</comment>
<keyword evidence="2" id="KW-0812">Transmembrane</keyword>
<evidence type="ECO:0000256" key="1">
    <source>
        <dbReference type="ARBA" id="ARBA00045876"/>
    </source>
</evidence>
<dbReference type="PANTHER" id="PTHR12697:SF38">
    <property type="entry name" value="PBS LYASE HEAT DOMAIN PROTEIN REPEAT-CONTAINING PROTEIN"/>
    <property type="match status" value="1"/>
</dbReference>
<dbReference type="InterPro" id="IPR021133">
    <property type="entry name" value="HEAT_type_2"/>
</dbReference>